<dbReference type="Gene3D" id="1.20.1070.10">
    <property type="entry name" value="Rhodopsin 7-helix transmembrane proteins"/>
    <property type="match status" value="1"/>
</dbReference>
<keyword evidence="9" id="KW-0675">Receptor</keyword>
<dbReference type="CDD" id="cd15039">
    <property type="entry name" value="7tmB3_Methuselah-like"/>
    <property type="match status" value="1"/>
</dbReference>
<evidence type="ECO:0000313" key="15">
    <source>
        <dbReference type="EnsemblMetazoa" id="AAEL021016-PC"/>
    </source>
</evidence>
<dbReference type="Proteomes" id="UP000008820">
    <property type="component" value="Chromosome 2"/>
</dbReference>
<proteinExistence type="inferred from homology"/>
<organism evidence="15 16">
    <name type="scientific">Aedes aegypti</name>
    <name type="common">Yellowfever mosquito</name>
    <name type="synonym">Culex aegypti</name>
    <dbReference type="NCBI Taxonomy" id="7159"/>
    <lineage>
        <taxon>Eukaryota</taxon>
        <taxon>Metazoa</taxon>
        <taxon>Ecdysozoa</taxon>
        <taxon>Arthropoda</taxon>
        <taxon>Hexapoda</taxon>
        <taxon>Insecta</taxon>
        <taxon>Pterygota</taxon>
        <taxon>Neoptera</taxon>
        <taxon>Endopterygota</taxon>
        <taxon>Diptera</taxon>
        <taxon>Nematocera</taxon>
        <taxon>Culicoidea</taxon>
        <taxon>Culicidae</taxon>
        <taxon>Culicinae</taxon>
        <taxon>Aedini</taxon>
        <taxon>Aedes</taxon>
        <taxon>Stegomyia</taxon>
    </lineage>
</organism>
<evidence type="ECO:0000313" key="16">
    <source>
        <dbReference type="Proteomes" id="UP000008820"/>
    </source>
</evidence>
<evidence type="ECO:0000256" key="6">
    <source>
        <dbReference type="ARBA" id="ARBA00022989"/>
    </source>
</evidence>
<accession>A0A6I8TMS2</accession>
<dbReference type="InterPro" id="IPR017981">
    <property type="entry name" value="GPCR_2-like_7TM"/>
</dbReference>
<comment type="similarity">
    <text evidence="3">Belongs to the G-protein coupled receptor 2 family. Mth subfamily.</text>
</comment>
<keyword evidence="13" id="KW-0732">Signal</keyword>
<dbReference type="InterPro" id="IPR000539">
    <property type="entry name" value="Frizzled/Smoothened_7TM"/>
</dbReference>
<gene>
    <name evidence="15" type="primary">5574213</name>
</gene>
<dbReference type="EnsemblMetazoa" id="AAEL021016-RC">
    <property type="protein sequence ID" value="AAEL021016-PC"/>
    <property type="gene ID" value="AAEL021016"/>
</dbReference>
<evidence type="ECO:0000256" key="12">
    <source>
        <dbReference type="SAM" id="Phobius"/>
    </source>
</evidence>
<evidence type="ECO:0000256" key="7">
    <source>
        <dbReference type="ARBA" id="ARBA00023040"/>
    </source>
</evidence>
<feature type="chain" id="PRO_5043972033" description="G-protein coupled receptors family 2 profile 2 domain-containing protein" evidence="13">
    <location>
        <begin position="27"/>
        <end position="518"/>
    </location>
</feature>
<dbReference type="InterPro" id="IPR036272">
    <property type="entry name" value="Methuselah_N_sf"/>
</dbReference>
<dbReference type="GO" id="GO:0005886">
    <property type="term" value="C:plasma membrane"/>
    <property type="evidence" value="ECO:0007669"/>
    <property type="project" value="UniProtKB-SubCell"/>
</dbReference>
<evidence type="ECO:0000259" key="14">
    <source>
        <dbReference type="PROSITE" id="PS50261"/>
    </source>
</evidence>
<feature type="transmembrane region" description="Helical" evidence="12">
    <location>
        <begin position="245"/>
        <end position="264"/>
    </location>
</feature>
<dbReference type="OrthoDB" id="6134459at2759"/>
<keyword evidence="7" id="KW-0297">G-protein coupled receptor</keyword>
<keyword evidence="8 12" id="KW-0472">Membrane</keyword>
<evidence type="ECO:0000256" key="3">
    <source>
        <dbReference type="ARBA" id="ARBA00008979"/>
    </source>
</evidence>
<evidence type="ECO:0000256" key="1">
    <source>
        <dbReference type="ARBA" id="ARBA00004651"/>
    </source>
</evidence>
<keyword evidence="16" id="KW-1185">Reference proteome</keyword>
<evidence type="ECO:0000256" key="5">
    <source>
        <dbReference type="ARBA" id="ARBA00022692"/>
    </source>
</evidence>
<feature type="transmembrane region" description="Helical" evidence="12">
    <location>
        <begin position="444"/>
        <end position="466"/>
    </location>
</feature>
<feature type="signal peptide" evidence="13">
    <location>
        <begin position="1"/>
        <end position="26"/>
    </location>
</feature>
<evidence type="ECO:0000256" key="8">
    <source>
        <dbReference type="ARBA" id="ARBA00023136"/>
    </source>
</evidence>
<dbReference type="InterPro" id="IPR010596">
    <property type="entry name" value="Methuselah_N_dom"/>
</dbReference>
<dbReference type="InterPro" id="IPR051384">
    <property type="entry name" value="Mth_GPCR"/>
</dbReference>
<reference evidence="15" key="2">
    <citation type="submission" date="2020-05" db="UniProtKB">
        <authorList>
            <consortium name="EnsemblMetazoa"/>
        </authorList>
    </citation>
    <scope>IDENTIFICATION</scope>
    <source>
        <strain evidence="15">LVP_AGWG</strain>
    </source>
</reference>
<evidence type="ECO:0000256" key="13">
    <source>
        <dbReference type="SAM" id="SignalP"/>
    </source>
</evidence>
<dbReference type="GO" id="GO:0007166">
    <property type="term" value="P:cell surface receptor signaling pathway"/>
    <property type="evidence" value="ECO:0007669"/>
    <property type="project" value="InterPro"/>
</dbReference>
<evidence type="ECO:0000256" key="11">
    <source>
        <dbReference type="SAM" id="MobiDB-lite"/>
    </source>
</evidence>
<evidence type="ECO:0000256" key="9">
    <source>
        <dbReference type="ARBA" id="ARBA00023170"/>
    </source>
</evidence>
<dbReference type="Pfam" id="PF06652">
    <property type="entry name" value="Methuselah_N"/>
    <property type="match status" value="1"/>
</dbReference>
<sequence>MILHDIVFSKILTFTLTFTLWSFGESVSSQLPCDFLHSVNISNGKRDDSGGILHDGVYYEEINYATVDYSYDNGGKRITVSVHTRGCVCQVMNCVWLCCVADFVDYDGDYPTCSAFNVTSQLMVDMIDDNGETEQVDLNKKSDIFKVIWRESCGPYDAKPHEWNMNSSGYVHSLSTFTIMQEEYCLYPSEDHGMSTLYFCSTEEETKNVYTSVTIGLILSIPFLVATLLIYAWIPELRNIHGKSLICYIFALTNAYIVLLLMHFGSNIIACETQGYLLYFFVLVAFFWLNVMCFDIFWTFSSGVVIKNERKRFLYYSLYAWGCPLILASLVVIFENTELIQVHLRPGFGINSCWFYTDKMVQFMYLYLPLLILIAANLYFFIITAVKIIRVQKATDAALKNDSRRHNRFENDRYRFTLYLRLFIVMGVTWTFEIISWAMENSIWIFYVADVCNCLLGVMIFFLFVWKQKVRKLVAKRIGRHRGFSRTKTTSVNTGSTMSGTRYTSAPDSTVPMNSPPA</sequence>
<feature type="region of interest" description="Disordered" evidence="11">
    <location>
        <begin position="486"/>
        <end position="518"/>
    </location>
</feature>
<comment type="subcellular location">
    <subcellularLocation>
        <location evidence="1">Cell membrane</location>
        <topology evidence="1">Multi-pass membrane protein</topology>
    </subcellularLocation>
</comment>
<evidence type="ECO:0000256" key="2">
    <source>
        <dbReference type="ARBA" id="ARBA00008077"/>
    </source>
</evidence>
<keyword evidence="6 12" id="KW-1133">Transmembrane helix</keyword>
<dbReference type="InterPro" id="IPR044860">
    <property type="entry name" value="Methusela_ecto_dom_1"/>
</dbReference>
<dbReference type="PROSITE" id="PS50261">
    <property type="entry name" value="G_PROTEIN_RECEP_F2_4"/>
    <property type="match status" value="1"/>
</dbReference>
<dbReference type="SUPFAM" id="SSF63877">
    <property type="entry name" value="Methuselah ectodomain"/>
    <property type="match status" value="1"/>
</dbReference>
<keyword evidence="10" id="KW-0807">Transducer</keyword>
<dbReference type="PANTHER" id="PTHR47154:SF2">
    <property type="entry name" value="G-PROTEIN COUPLED RECEPTOR MTH-RELATED"/>
    <property type="match status" value="1"/>
</dbReference>
<dbReference type="Gene3D" id="2.30.160.11">
    <property type="match status" value="1"/>
</dbReference>
<keyword evidence="5 12" id="KW-0812">Transmembrane</keyword>
<feature type="domain" description="G-protein coupled receptors family 2 profile 2" evidence="14">
    <location>
        <begin position="209"/>
        <end position="468"/>
    </location>
</feature>
<keyword evidence="4" id="KW-1003">Cell membrane</keyword>
<evidence type="ECO:0000256" key="10">
    <source>
        <dbReference type="ARBA" id="ARBA00023224"/>
    </source>
</evidence>
<name>A0A6I8TMS2_AEDAE</name>
<dbReference type="AlphaFoldDB" id="A0A6I8TMS2"/>
<feature type="transmembrane region" description="Helical" evidence="12">
    <location>
        <begin position="418"/>
        <end position="438"/>
    </location>
</feature>
<comment type="similarity">
    <text evidence="2">Belongs to the G-protein coupled receptor Fz/Smo family.</text>
</comment>
<feature type="transmembrane region" description="Helical" evidence="12">
    <location>
        <begin position="364"/>
        <end position="386"/>
    </location>
</feature>
<feature type="transmembrane region" description="Helical" evidence="12">
    <location>
        <begin position="276"/>
        <end position="301"/>
    </location>
</feature>
<feature type="transmembrane region" description="Helical" evidence="12">
    <location>
        <begin position="209"/>
        <end position="233"/>
    </location>
</feature>
<evidence type="ECO:0000256" key="4">
    <source>
        <dbReference type="ARBA" id="ARBA00022475"/>
    </source>
</evidence>
<dbReference type="GO" id="GO:0008528">
    <property type="term" value="F:G protein-coupled peptide receptor activity"/>
    <property type="evidence" value="ECO:0007669"/>
    <property type="project" value="TreeGrafter"/>
</dbReference>
<feature type="transmembrane region" description="Helical" evidence="12">
    <location>
        <begin position="313"/>
        <end position="334"/>
    </location>
</feature>
<protein>
    <recommendedName>
        <fullName evidence="14">G-protein coupled receptors family 2 profile 2 domain-containing protein</fullName>
    </recommendedName>
</protein>
<reference evidence="15 16" key="1">
    <citation type="submission" date="2017-06" db="EMBL/GenBank/DDBJ databases">
        <title>Aedes aegypti genome working group (AGWG) sequencing and assembly.</title>
        <authorList>
            <consortium name="Aedes aegypti Genome Working Group (AGWG)"/>
            <person name="Matthews B.J."/>
        </authorList>
    </citation>
    <scope>NUCLEOTIDE SEQUENCE [LARGE SCALE GENOMIC DNA]</scope>
    <source>
        <strain evidence="15 16">LVP_AGWG</strain>
    </source>
</reference>
<dbReference type="PANTHER" id="PTHR47154">
    <property type="entry name" value="G-PROTEIN COUPLED RECEPTOR MTH-RELATED"/>
    <property type="match status" value="1"/>
</dbReference>
<dbReference type="Pfam" id="PF01534">
    <property type="entry name" value="Frizzled"/>
    <property type="match status" value="1"/>
</dbReference>